<protein>
    <submittedName>
        <fullName evidence="1">Uncharacterized protein</fullName>
    </submittedName>
</protein>
<evidence type="ECO:0000313" key="1">
    <source>
        <dbReference type="EMBL" id="TCO85793.1"/>
    </source>
</evidence>
<keyword evidence="2" id="KW-1185">Reference proteome</keyword>
<dbReference type="AlphaFoldDB" id="A0A4R2LHR0"/>
<dbReference type="Proteomes" id="UP000295711">
    <property type="component" value="Unassembled WGS sequence"/>
</dbReference>
<name>A0A4R2LHR0_9FIRM</name>
<accession>A0A4R2LHR0</accession>
<gene>
    <name evidence="1" type="ORF">EV212_102108</name>
</gene>
<proteinExistence type="predicted"/>
<dbReference type="RefSeq" id="WP_132088583.1">
    <property type="nucleotide sequence ID" value="NZ_JANKAQ010000001.1"/>
</dbReference>
<reference evidence="1 2" key="1">
    <citation type="submission" date="2019-03" db="EMBL/GenBank/DDBJ databases">
        <title>Genomic Encyclopedia of Type Strains, Phase IV (KMG-IV): sequencing the most valuable type-strain genomes for metagenomic binning, comparative biology and taxonomic classification.</title>
        <authorList>
            <person name="Goeker M."/>
        </authorList>
    </citation>
    <scope>NUCLEOTIDE SEQUENCE [LARGE SCALE GENOMIC DNA]</scope>
    <source>
        <strain evidence="1 2">DSM 28559</strain>
    </source>
</reference>
<dbReference type="OrthoDB" id="9900665at2"/>
<sequence length="135" mass="15535">MKNNLVTDIKTAVNLFRDMRKERKNGCNIEVKKVVDVPIINCGPTFLNTVEGCRLINGEYQIFESAKQAYDKLSQDEKYKLAHAPKDGEFIARARFWKSVLKPVMDSKQYRTSMYLILSWYIHIKQMSVKGGAVA</sequence>
<organism evidence="1 2">
    <name type="scientific">Frisingicoccus caecimuris</name>
    <dbReference type="NCBI Taxonomy" id="1796636"/>
    <lineage>
        <taxon>Bacteria</taxon>
        <taxon>Bacillati</taxon>
        <taxon>Bacillota</taxon>
        <taxon>Clostridia</taxon>
        <taxon>Lachnospirales</taxon>
        <taxon>Lachnospiraceae</taxon>
        <taxon>Frisingicoccus</taxon>
    </lineage>
</organism>
<dbReference type="EMBL" id="SLXA01000002">
    <property type="protein sequence ID" value="TCO85793.1"/>
    <property type="molecule type" value="Genomic_DNA"/>
</dbReference>
<comment type="caution">
    <text evidence="1">The sequence shown here is derived from an EMBL/GenBank/DDBJ whole genome shotgun (WGS) entry which is preliminary data.</text>
</comment>
<evidence type="ECO:0000313" key="2">
    <source>
        <dbReference type="Proteomes" id="UP000295711"/>
    </source>
</evidence>